<proteinExistence type="predicted"/>
<evidence type="ECO:0000313" key="3">
    <source>
        <dbReference type="Proteomes" id="UP001189429"/>
    </source>
</evidence>
<sequence length="460" mass="49158">EAIVSGLVRVVLIAKGALLGLGEDLLGIEGRRGVLSADGAADSESPLSVARDLSSFAEIHKQLLEGPKWKVAHSSLVSKTENISESEVGALERAPSEFNPSDAPSRSGFFTGPEWQNGGSTLGAVASVIETAALTDANAMHCAARAQRLVIWCLRMGLRGSSAQEVDVILTAFLARLALDGFDAGAGRATPAAARHLLPALGATRIAPPRACKSTGGWKKLTPPCMRLPIPRPAALAIVGVLLARRQIPFAIFVVLSFAGYLRPSEAFHLRGRSLAPPNPLAGEKYAERGLVLNPGEEGRPGKTGITDESVAPVRAAWWPLWAALKAARPGASPLWHFQVTEARGAFDSAAEALATQPSLRALRRSAASDDLLGARRTLAEVKDRGRWITDCSLRRYAKRIRLQQQMNMPRKAVLSFGLRDDRHLVLLFEAVSRDGAFSLQVPRHPPSTLRGRARPALAG</sequence>
<dbReference type="Proteomes" id="UP001189429">
    <property type="component" value="Unassembled WGS sequence"/>
</dbReference>
<organism evidence="2 3">
    <name type="scientific">Prorocentrum cordatum</name>
    <dbReference type="NCBI Taxonomy" id="2364126"/>
    <lineage>
        <taxon>Eukaryota</taxon>
        <taxon>Sar</taxon>
        <taxon>Alveolata</taxon>
        <taxon>Dinophyceae</taxon>
        <taxon>Prorocentrales</taxon>
        <taxon>Prorocentraceae</taxon>
        <taxon>Prorocentrum</taxon>
    </lineage>
</organism>
<name>A0ABN9TVW5_9DINO</name>
<accession>A0ABN9TVW5</accession>
<feature type="non-terminal residue" evidence="2">
    <location>
        <position position="460"/>
    </location>
</feature>
<comment type="caution">
    <text evidence="2">The sequence shown here is derived from an EMBL/GenBank/DDBJ whole genome shotgun (WGS) entry which is preliminary data.</text>
</comment>
<feature type="non-terminal residue" evidence="2">
    <location>
        <position position="1"/>
    </location>
</feature>
<feature type="region of interest" description="Disordered" evidence="1">
    <location>
        <begin position="93"/>
        <end position="112"/>
    </location>
</feature>
<dbReference type="EMBL" id="CAUYUJ010015145">
    <property type="protein sequence ID" value="CAK0850396.1"/>
    <property type="molecule type" value="Genomic_DNA"/>
</dbReference>
<keyword evidence="3" id="KW-1185">Reference proteome</keyword>
<evidence type="ECO:0000256" key="1">
    <source>
        <dbReference type="SAM" id="MobiDB-lite"/>
    </source>
</evidence>
<gene>
    <name evidence="2" type="ORF">PCOR1329_LOCUS42818</name>
</gene>
<evidence type="ECO:0000313" key="2">
    <source>
        <dbReference type="EMBL" id="CAK0850396.1"/>
    </source>
</evidence>
<reference evidence="2" key="1">
    <citation type="submission" date="2023-10" db="EMBL/GenBank/DDBJ databases">
        <authorList>
            <person name="Chen Y."/>
            <person name="Shah S."/>
            <person name="Dougan E. K."/>
            <person name="Thang M."/>
            <person name="Chan C."/>
        </authorList>
    </citation>
    <scope>NUCLEOTIDE SEQUENCE [LARGE SCALE GENOMIC DNA]</scope>
</reference>
<protein>
    <submittedName>
        <fullName evidence="2">Uncharacterized protein</fullName>
    </submittedName>
</protein>